<dbReference type="Gene3D" id="3.40.50.1240">
    <property type="entry name" value="Phosphoglycerate mutase-like"/>
    <property type="match status" value="1"/>
</dbReference>
<dbReference type="InterPro" id="IPR029033">
    <property type="entry name" value="His_PPase_superfam"/>
</dbReference>
<evidence type="ECO:0000256" key="7">
    <source>
        <dbReference type="ARBA" id="ARBA00022741"/>
    </source>
</evidence>
<reference evidence="18" key="1">
    <citation type="submission" date="2022-06" db="EMBL/GenBank/DDBJ databases">
        <authorList>
            <consortium name="SYNGENTA / RWTH Aachen University"/>
        </authorList>
    </citation>
    <scope>NUCLEOTIDE SEQUENCE</scope>
</reference>
<dbReference type="Gene3D" id="3.30.470.20">
    <property type="entry name" value="ATP-grasp fold, B domain"/>
    <property type="match status" value="1"/>
</dbReference>
<dbReference type="FunFam" id="3.40.50.11950:FF:000002">
    <property type="entry name" value="Inositol hexakisphosphate and diphosphoinositol-pentakisphosphate kinase"/>
    <property type="match status" value="1"/>
</dbReference>
<dbReference type="EMBL" id="CALTRL010000706">
    <property type="protein sequence ID" value="CAH7669359.1"/>
    <property type="molecule type" value="Genomic_DNA"/>
</dbReference>
<evidence type="ECO:0000256" key="4">
    <source>
        <dbReference type="ARBA" id="ARBA00022490"/>
    </source>
</evidence>
<evidence type="ECO:0000256" key="6">
    <source>
        <dbReference type="ARBA" id="ARBA00022679"/>
    </source>
</evidence>
<feature type="compositionally biased region" description="Basic and acidic residues" evidence="16">
    <location>
        <begin position="1"/>
        <end position="14"/>
    </location>
</feature>
<protein>
    <recommendedName>
        <fullName evidence="13 15">Inositol hexakisphosphate and diphosphoinositol-pentakisphosphate kinase</fullName>
        <ecNumber evidence="3 15">2.7.4.24</ecNumber>
    </recommendedName>
</protein>
<feature type="compositionally biased region" description="Polar residues" evidence="16">
    <location>
        <begin position="850"/>
        <end position="887"/>
    </location>
</feature>
<dbReference type="GO" id="GO:0052843">
    <property type="term" value="F:inositol-1-diphosphate-2,3,4,5,6-pentakisphosphate diphosphatase activity"/>
    <property type="evidence" value="ECO:0007669"/>
    <property type="project" value="UniProtKB-ARBA"/>
</dbReference>
<keyword evidence="6 15" id="KW-0808">Transferase</keyword>
<gene>
    <name evidence="19" type="ORF">PPACK8108_LOCUS23566</name>
    <name evidence="18" type="ORF">PPACK8108_LOCUS3969</name>
</gene>
<feature type="compositionally biased region" description="Basic and acidic residues" evidence="16">
    <location>
        <begin position="888"/>
        <end position="898"/>
    </location>
</feature>
<evidence type="ECO:0000313" key="18">
    <source>
        <dbReference type="EMBL" id="CAH7669359.1"/>
    </source>
</evidence>
<keyword evidence="9 14" id="KW-0067">ATP-binding</keyword>
<dbReference type="PANTHER" id="PTHR12750">
    <property type="entry name" value="DIPHOSPHOINOSITOL PENTAKISPHOSPHATE KINASE"/>
    <property type="match status" value="1"/>
</dbReference>
<evidence type="ECO:0000256" key="1">
    <source>
        <dbReference type="ARBA" id="ARBA00004245"/>
    </source>
</evidence>
<dbReference type="GO" id="GO:0033857">
    <property type="term" value="F:5-diphosphoinositol pentakisphosphate 1-kinase activity"/>
    <property type="evidence" value="ECO:0007669"/>
    <property type="project" value="TreeGrafter"/>
</dbReference>
<dbReference type="SUPFAM" id="SSF56059">
    <property type="entry name" value="Glutathione synthetase ATP-binding domain-like"/>
    <property type="match status" value="1"/>
</dbReference>
<evidence type="ECO:0000256" key="10">
    <source>
        <dbReference type="ARBA" id="ARBA00023212"/>
    </source>
</evidence>
<accession>A0AAV0AL84</accession>
<keyword evidence="5" id="KW-0597">Phosphoprotein</keyword>
<feature type="region of interest" description="Disordered" evidence="16">
    <location>
        <begin position="532"/>
        <end position="562"/>
    </location>
</feature>
<keyword evidence="4 15" id="KW-0963">Cytoplasm</keyword>
<dbReference type="PROSITE" id="PS50975">
    <property type="entry name" value="ATP_GRASP"/>
    <property type="match status" value="1"/>
</dbReference>
<dbReference type="EMBL" id="CALTRL010005996">
    <property type="protein sequence ID" value="CAH7688591.1"/>
    <property type="molecule type" value="Genomic_DNA"/>
</dbReference>
<evidence type="ECO:0000256" key="16">
    <source>
        <dbReference type="SAM" id="MobiDB-lite"/>
    </source>
</evidence>
<comment type="subcellular location">
    <subcellularLocation>
        <location evidence="1 15">Cytoplasm</location>
        <location evidence="1 15">Cytoskeleton</location>
    </subcellularLocation>
</comment>
<evidence type="ECO:0000259" key="17">
    <source>
        <dbReference type="PROSITE" id="PS50975"/>
    </source>
</evidence>
<evidence type="ECO:0000256" key="8">
    <source>
        <dbReference type="ARBA" id="ARBA00022777"/>
    </source>
</evidence>
<evidence type="ECO:0000256" key="2">
    <source>
        <dbReference type="ARBA" id="ARBA00005609"/>
    </source>
</evidence>
<feature type="region of interest" description="Disordered" evidence="16">
    <location>
        <begin position="1"/>
        <end position="38"/>
    </location>
</feature>
<dbReference type="FunFam" id="3.30.470.20:FF:000036">
    <property type="entry name" value="Inositol hexakisphosphate and diphosphoinositol-pentakisphosphate kinase"/>
    <property type="match status" value="1"/>
</dbReference>
<organism evidence="18 20">
    <name type="scientific">Phakopsora pachyrhizi</name>
    <name type="common">Asian soybean rust disease fungus</name>
    <dbReference type="NCBI Taxonomy" id="170000"/>
    <lineage>
        <taxon>Eukaryota</taxon>
        <taxon>Fungi</taxon>
        <taxon>Dikarya</taxon>
        <taxon>Basidiomycota</taxon>
        <taxon>Pucciniomycotina</taxon>
        <taxon>Pucciniomycetes</taxon>
        <taxon>Pucciniales</taxon>
        <taxon>Phakopsoraceae</taxon>
        <taxon>Phakopsora</taxon>
    </lineage>
</organism>
<evidence type="ECO:0000256" key="5">
    <source>
        <dbReference type="ARBA" id="ARBA00022553"/>
    </source>
</evidence>
<keyword evidence="20" id="KW-1185">Reference proteome</keyword>
<keyword evidence="8 15" id="KW-0418">Kinase</keyword>
<dbReference type="GO" id="GO:0052723">
    <property type="term" value="F:inositol hexakisphosphate 1-kinase activity"/>
    <property type="evidence" value="ECO:0007669"/>
    <property type="project" value="UniProtKB-ARBA"/>
</dbReference>
<sequence length="1091" mass="123498">MYNRDNRMMTKELALKQQTDSDTSVTQDQGPGMDSKQLEEKHDPMEDLLRGEEGQNHQLIRIGIAAMDRKARSKPMRNILSRLDATNLFECIVFGDKVILDEDVENWPICEFLISFFSAGFPMDKAIRYVKLRNPIPINDLPLQKIFWDRRLVLAILDRIGVPTPSRIELNRDGGPRLDPEVAREVKERFGIDLNLPRKTPQSIEVVNDSALIVDGKRIEKPFVEKPVSGEDHNINIYFGYGNGGRKLFRKIANQSSVLDPDLRTPRTDGSYIYEQFMKTDNSEDIKIYTLGPDIVHAETRKSPVVDGIVKRNLDGKEIRYIVELNSEERQIARKISKAFSQNVCGFDILRVKGKSFVIDVNGWSFVKGNDSYYDKCADTLAKFCLNSMPSINVLTKTLGDGKGGLGLGMGIGGEPLSFKKPTVGSWKLKAMISVFRHADRTPKNKLKFNFSADEAGSKPFIKLLQGRKDEIILRTEPHLKLIETATKESIHTEGSDQVKLRRLLLILSSKIGKQGLKAQLKPSFLEASKKKTKTADKKLSGGDGADHKNDNSTICDQKDNDKTLDELDDGKVDKRNKVVKEDNEEGSVLEKITIVVKWGGEFTHSARYQSRDIAVNFAKDLKVMSKTMLDDVTIFTSSESRVVATAEIFSAGLIEACKTHSKTEPKKIPLIIRKDLLDDSNAAKELMDRVKKRLKVLLRHNQGIEVNWPIPDKEPFDVVQEVISILMQQRDLMNRNFEDIEVDKIQSRWCCGECPMLFKERWDKLFSDWCDGSLDPSRVCELYDSLKYDSLHNRTFLETIFSDPKAWSPCPSEDSSPLAMPGSAHPLMPPSPSFSTPSHFRSRTASGIGISNNENRSPARSSTPSHSLNHSRAPSNRYSASISDNISCKDDETNRPNERESIVRLRKLYRYAKVLFDLIAPQEYGIEKSEKRKIGLLTSLPLLQKILSDIKEARNSEGGLARFYFTKESHMHTLVNLIKTSSLKLAHRDVMELDYMAYISFEVHERIIETGKKEYSMRISLSEGAHGIPLDTSLDAKHALQVIPRRQLIPHTDLDEVIETLEDWGDGVFEIKRSTTPFDGFLPVEGEDVF</sequence>
<dbReference type="Pfam" id="PF08443">
    <property type="entry name" value="RimK"/>
    <property type="match status" value="1"/>
</dbReference>
<dbReference type="Pfam" id="PF00328">
    <property type="entry name" value="His_Phos_2"/>
    <property type="match status" value="1"/>
</dbReference>
<keyword evidence="10" id="KW-0206">Cytoskeleton</keyword>
<dbReference type="GO" id="GO:0046872">
    <property type="term" value="F:metal ion binding"/>
    <property type="evidence" value="ECO:0007669"/>
    <property type="project" value="InterPro"/>
</dbReference>
<dbReference type="InterPro" id="IPR011761">
    <property type="entry name" value="ATP-grasp"/>
</dbReference>
<evidence type="ECO:0000256" key="11">
    <source>
        <dbReference type="ARBA" id="ARBA00033696"/>
    </source>
</evidence>
<dbReference type="PANTHER" id="PTHR12750:SF9">
    <property type="entry name" value="INOSITOL HEXAKISPHOSPHATE AND DIPHOSPHOINOSITOL-PENTAKISPHOSPHATE KINASE"/>
    <property type="match status" value="1"/>
</dbReference>
<evidence type="ECO:0000313" key="19">
    <source>
        <dbReference type="EMBL" id="CAH7688591.1"/>
    </source>
</evidence>
<evidence type="ECO:0000256" key="15">
    <source>
        <dbReference type="RuleBase" id="RU365032"/>
    </source>
</evidence>
<keyword evidence="7 14" id="KW-0547">Nucleotide-binding</keyword>
<feature type="region of interest" description="Disordered" evidence="16">
    <location>
        <begin position="807"/>
        <end position="898"/>
    </location>
</feature>
<evidence type="ECO:0000256" key="12">
    <source>
        <dbReference type="ARBA" id="ARBA00034629"/>
    </source>
</evidence>
<feature type="compositionally biased region" description="Polar residues" evidence="16">
    <location>
        <begin position="16"/>
        <end position="29"/>
    </location>
</feature>
<dbReference type="EC" id="2.7.4.24" evidence="3 15"/>
<dbReference type="GO" id="GO:0032958">
    <property type="term" value="P:inositol phosphate biosynthetic process"/>
    <property type="evidence" value="ECO:0007669"/>
    <property type="project" value="UniProtKB-ARBA"/>
</dbReference>
<evidence type="ECO:0000313" key="20">
    <source>
        <dbReference type="Proteomes" id="UP001153365"/>
    </source>
</evidence>
<comment type="similarity">
    <text evidence="2 15">Belongs to the histidine acid phosphatase family. VIP1 subfamily.</text>
</comment>
<evidence type="ECO:0000256" key="14">
    <source>
        <dbReference type="PROSITE-ProRule" id="PRU00409"/>
    </source>
</evidence>
<dbReference type="SUPFAM" id="SSF53254">
    <property type="entry name" value="Phosphoglycerate mutase-like"/>
    <property type="match status" value="1"/>
</dbReference>
<feature type="domain" description="ATP-grasp" evidence="17">
    <location>
        <begin position="184"/>
        <end position="390"/>
    </location>
</feature>
<dbReference type="GO" id="GO:0005856">
    <property type="term" value="C:cytoskeleton"/>
    <property type="evidence" value="ECO:0007669"/>
    <property type="project" value="UniProtKB-SubCell"/>
</dbReference>
<comment type="catalytic activity">
    <reaction evidence="12">
        <text>1D-myo-inositol hexakisphosphate + ATP = 1-diphospho-1D-myo-inositol 2,3,4,5,6-pentakisphosphate + ADP</text>
        <dbReference type="Rhea" id="RHEA:37459"/>
        <dbReference type="ChEBI" id="CHEBI:30616"/>
        <dbReference type="ChEBI" id="CHEBI:58130"/>
        <dbReference type="ChEBI" id="CHEBI:74946"/>
        <dbReference type="ChEBI" id="CHEBI:456216"/>
        <dbReference type="EC" id="2.7.4.24"/>
    </reaction>
    <physiologicalReaction direction="left-to-right" evidence="12">
        <dbReference type="Rhea" id="RHEA:37460"/>
    </physiologicalReaction>
</comment>
<dbReference type="Gene3D" id="3.40.50.11950">
    <property type="match status" value="1"/>
</dbReference>
<comment type="function">
    <text evidence="15">Bifunctional inositol kinase that acts in concert with the IP6K kinases to synthesize the diphosphate group-containing inositol pyrophosphates diphosphoinositol pentakisphosphate, PP-InsP5, and bis-diphosphoinositol tetrakisphosphate, (PP)2-InsP4. PP-InsP5 and (PP)2-InsP4, also respectively called InsP7 and InsP8, may regulate a variety of cellular processes, including apoptosis, vesicle trafficking, cytoskeletal dynamics, and exocytosis. Phosphorylates inositol hexakisphosphate (InsP6).</text>
</comment>
<dbReference type="InterPro" id="IPR013651">
    <property type="entry name" value="ATP-grasp_RimK-type"/>
</dbReference>
<dbReference type="Pfam" id="PF18086">
    <property type="entry name" value="PPIP5K2_N"/>
    <property type="match status" value="1"/>
</dbReference>
<comment type="caution">
    <text evidence="18">The sequence shown here is derived from an EMBL/GenBank/DDBJ whole genome shotgun (WGS) entry which is preliminary data.</text>
</comment>
<dbReference type="InterPro" id="IPR040557">
    <property type="entry name" value="VIP1_N"/>
</dbReference>
<dbReference type="GO" id="GO:0005524">
    <property type="term" value="F:ATP binding"/>
    <property type="evidence" value="ECO:0007669"/>
    <property type="project" value="UniProtKB-UniRule"/>
</dbReference>
<evidence type="ECO:0000256" key="9">
    <source>
        <dbReference type="ARBA" id="ARBA00022840"/>
    </source>
</evidence>
<evidence type="ECO:0000256" key="13">
    <source>
        <dbReference type="ARBA" id="ARBA00071668"/>
    </source>
</evidence>
<dbReference type="GO" id="GO:0006020">
    <property type="term" value="P:inositol metabolic process"/>
    <property type="evidence" value="ECO:0007669"/>
    <property type="project" value="TreeGrafter"/>
</dbReference>
<dbReference type="InterPro" id="IPR037446">
    <property type="entry name" value="His_Pase_VIP1"/>
</dbReference>
<evidence type="ECO:0000256" key="3">
    <source>
        <dbReference type="ARBA" id="ARBA00012893"/>
    </source>
</evidence>
<dbReference type="Proteomes" id="UP001153365">
    <property type="component" value="Unassembled WGS sequence"/>
</dbReference>
<dbReference type="AlphaFoldDB" id="A0AAV0AL84"/>
<proteinExistence type="inferred from homology"/>
<name>A0AAV0AL84_PHAPC</name>
<dbReference type="InterPro" id="IPR000560">
    <property type="entry name" value="His_Pase_clade-2"/>
</dbReference>
<comment type="catalytic activity">
    <reaction evidence="11">
        <text>5-diphospho-1D-myo-inositol 1,2,3,4,6-pentakisphosphate + ATP + H(+) = 1,5-bis(diphospho)-1D-myo-inositol 2,3,4,6-tetrakisphosphate + ADP</text>
        <dbReference type="Rhea" id="RHEA:10276"/>
        <dbReference type="ChEBI" id="CHEBI:15378"/>
        <dbReference type="ChEBI" id="CHEBI:30616"/>
        <dbReference type="ChEBI" id="CHEBI:58628"/>
        <dbReference type="ChEBI" id="CHEBI:77983"/>
        <dbReference type="ChEBI" id="CHEBI:456216"/>
        <dbReference type="EC" id="2.7.4.24"/>
    </reaction>
    <physiologicalReaction direction="left-to-right" evidence="11">
        <dbReference type="Rhea" id="RHEA:10277"/>
    </physiologicalReaction>
</comment>
<dbReference type="GO" id="GO:0005829">
    <property type="term" value="C:cytosol"/>
    <property type="evidence" value="ECO:0007669"/>
    <property type="project" value="TreeGrafter"/>
</dbReference>